<dbReference type="EMBL" id="KL142369">
    <property type="protein sequence ID" value="KDR83196.1"/>
    <property type="molecule type" value="Genomic_DNA"/>
</dbReference>
<dbReference type="HOGENOM" id="CLU_2061651_0_0_1"/>
<feature type="signal peptide" evidence="1">
    <location>
        <begin position="1"/>
        <end position="19"/>
    </location>
</feature>
<gene>
    <name evidence="2" type="ORF">GALMADRAFT_874176</name>
</gene>
<name>A0A067TJ49_GALM3</name>
<evidence type="ECO:0000256" key="1">
    <source>
        <dbReference type="SAM" id="SignalP"/>
    </source>
</evidence>
<keyword evidence="3" id="KW-1185">Reference proteome</keyword>
<accession>A0A067TJ49</accession>
<organism evidence="2 3">
    <name type="scientific">Galerina marginata (strain CBS 339.88)</name>
    <dbReference type="NCBI Taxonomy" id="685588"/>
    <lineage>
        <taxon>Eukaryota</taxon>
        <taxon>Fungi</taxon>
        <taxon>Dikarya</taxon>
        <taxon>Basidiomycota</taxon>
        <taxon>Agaricomycotina</taxon>
        <taxon>Agaricomycetes</taxon>
        <taxon>Agaricomycetidae</taxon>
        <taxon>Agaricales</taxon>
        <taxon>Agaricineae</taxon>
        <taxon>Strophariaceae</taxon>
        <taxon>Galerina</taxon>
    </lineage>
</organism>
<evidence type="ECO:0000313" key="3">
    <source>
        <dbReference type="Proteomes" id="UP000027222"/>
    </source>
</evidence>
<reference evidence="3" key="1">
    <citation type="journal article" date="2014" name="Proc. Natl. Acad. Sci. U.S.A.">
        <title>Extensive sampling of basidiomycete genomes demonstrates inadequacy of the white-rot/brown-rot paradigm for wood decay fungi.</title>
        <authorList>
            <person name="Riley R."/>
            <person name="Salamov A.A."/>
            <person name="Brown D.W."/>
            <person name="Nagy L.G."/>
            <person name="Floudas D."/>
            <person name="Held B.W."/>
            <person name="Levasseur A."/>
            <person name="Lombard V."/>
            <person name="Morin E."/>
            <person name="Otillar R."/>
            <person name="Lindquist E.A."/>
            <person name="Sun H."/>
            <person name="LaButti K.M."/>
            <person name="Schmutz J."/>
            <person name="Jabbour D."/>
            <person name="Luo H."/>
            <person name="Baker S.E."/>
            <person name="Pisabarro A.G."/>
            <person name="Walton J.D."/>
            <person name="Blanchette R.A."/>
            <person name="Henrissat B."/>
            <person name="Martin F."/>
            <person name="Cullen D."/>
            <person name="Hibbett D.S."/>
            <person name="Grigoriev I.V."/>
        </authorList>
    </citation>
    <scope>NUCLEOTIDE SEQUENCE [LARGE SCALE GENOMIC DNA]</scope>
    <source>
        <strain evidence="3">CBS 339.88</strain>
    </source>
</reference>
<proteinExistence type="predicted"/>
<keyword evidence="1" id="KW-0732">Signal</keyword>
<dbReference type="AlphaFoldDB" id="A0A067TJ49"/>
<feature type="chain" id="PRO_5001646946" evidence="1">
    <location>
        <begin position="20"/>
        <end position="119"/>
    </location>
</feature>
<protein>
    <submittedName>
        <fullName evidence="2">Uncharacterized protein</fullName>
    </submittedName>
</protein>
<sequence>MNLQVIFTLLTSLIAAAFASPVAVMINKRSVPTATLDDPSLSCPIRRTLDDALVIDTDTTSAMNAATGESTVSEIFPSREYNCGPVITAQLMAALANKPGFNGIPIRGLGLSSIPTRFG</sequence>
<evidence type="ECO:0000313" key="2">
    <source>
        <dbReference type="EMBL" id="KDR83196.1"/>
    </source>
</evidence>
<dbReference type="Proteomes" id="UP000027222">
    <property type="component" value="Unassembled WGS sequence"/>
</dbReference>